<evidence type="ECO:0000313" key="2">
    <source>
        <dbReference type="Proteomes" id="UP000481643"/>
    </source>
</evidence>
<protein>
    <submittedName>
        <fullName evidence="1">Uncharacterized protein</fullName>
    </submittedName>
</protein>
<evidence type="ECO:0000313" key="1">
    <source>
        <dbReference type="EMBL" id="KAB2680067.1"/>
    </source>
</evidence>
<reference evidence="1 2" key="1">
    <citation type="submission" date="2019-09" db="EMBL/GenBank/DDBJ databases">
        <title>Taxonomic organization of the family Brucellaceae based on a phylogenomic approach.</title>
        <authorList>
            <person name="Leclercq S."/>
            <person name="Cloeckaert A."/>
            <person name="Zygmunt M.S."/>
        </authorList>
    </citation>
    <scope>NUCLEOTIDE SEQUENCE [LARGE SCALE GENOMIC DNA]</scope>
    <source>
        <strain evidence="1 2">WS1830</strain>
    </source>
</reference>
<accession>A0A6L3Y9S0</accession>
<comment type="caution">
    <text evidence="1">The sequence shown here is derived from an EMBL/GenBank/DDBJ whole genome shotgun (WGS) entry which is preliminary data.</text>
</comment>
<dbReference type="RefSeq" id="WP_192800910.1">
    <property type="nucleotide sequence ID" value="NZ_WBVX01000029.1"/>
</dbReference>
<dbReference type="Proteomes" id="UP000481643">
    <property type="component" value="Unassembled WGS sequence"/>
</dbReference>
<name>A0A6L3Y9S0_9HYPH</name>
<proteinExistence type="predicted"/>
<sequence>MLAMNAAGRLTSRAMRRQILNAVVGALLVVLPVGHSLASVLPTEGWTFFDKTSNQQMSGARYRSSDLFGSLTFDTKSRQWRLLLVSGYDLPLPGGITLRAVYDEDKTRNRPHRIETLDVEPQPLGSLPPEIKNVMPSTASARIIQLTLSRTFIIHLQGADRVIVDAGSFQHTMIMKGSAKAIAQIYVALGEGGGGDGNTITDIVNKTAVSAKPTDTPYAVQSAVPKNEPPKKNSATEDKLVKIPVYKCGDLEGDSDLTIHGECIKKYISELENIEGTKAFDLRKRMLASQMGYDMYQYIKQRYPVSPWFNVCVDYGLTLKQERACLNAEREKYRDNINHRFDEAYSIMPQIFLGRELEEAVNKAYDNTMETYDKFKLQIDKRLSKNFEEMRIVGEW</sequence>
<organism evidence="1 2">
    <name type="scientific">Brucella tritici</name>
    <dbReference type="NCBI Taxonomy" id="94626"/>
    <lineage>
        <taxon>Bacteria</taxon>
        <taxon>Pseudomonadati</taxon>
        <taxon>Pseudomonadota</taxon>
        <taxon>Alphaproteobacteria</taxon>
        <taxon>Hyphomicrobiales</taxon>
        <taxon>Brucellaceae</taxon>
        <taxon>Brucella/Ochrobactrum group</taxon>
        <taxon>Brucella</taxon>
    </lineage>
</organism>
<dbReference type="EMBL" id="WBVX01000029">
    <property type="protein sequence ID" value="KAB2680067.1"/>
    <property type="molecule type" value="Genomic_DNA"/>
</dbReference>
<dbReference type="AlphaFoldDB" id="A0A6L3Y9S0"/>
<gene>
    <name evidence="1" type="ORF">F9L08_21960</name>
</gene>